<evidence type="ECO:0000313" key="2">
    <source>
        <dbReference type="Proteomes" id="UP000800093"/>
    </source>
</evidence>
<dbReference type="EMBL" id="ML986617">
    <property type="protein sequence ID" value="KAF2264280.1"/>
    <property type="molecule type" value="Genomic_DNA"/>
</dbReference>
<evidence type="ECO:0000313" key="1">
    <source>
        <dbReference type="EMBL" id="KAF2264280.1"/>
    </source>
</evidence>
<dbReference type="AlphaFoldDB" id="A0A9P4KD41"/>
<accession>A0A9P4KD41</accession>
<organism evidence="1 2">
    <name type="scientific">Lojkania enalia</name>
    <dbReference type="NCBI Taxonomy" id="147567"/>
    <lineage>
        <taxon>Eukaryota</taxon>
        <taxon>Fungi</taxon>
        <taxon>Dikarya</taxon>
        <taxon>Ascomycota</taxon>
        <taxon>Pezizomycotina</taxon>
        <taxon>Dothideomycetes</taxon>
        <taxon>Pleosporomycetidae</taxon>
        <taxon>Pleosporales</taxon>
        <taxon>Pleosporales incertae sedis</taxon>
        <taxon>Lojkania</taxon>
    </lineage>
</organism>
<dbReference type="Proteomes" id="UP000800093">
    <property type="component" value="Unassembled WGS sequence"/>
</dbReference>
<name>A0A9P4KD41_9PLEO</name>
<keyword evidence="2" id="KW-1185">Reference proteome</keyword>
<sequence>MRRYFARASQVYLPLCAKRDTCASWHASMYYSIIPLVPVSKIRQKQIRSDDKERYLRFMHAGITILPLHTNTHRKTRINKPHTPVLLPHGNPIISKIKIKKIKIKIKNHPSLILARNRGQVVLPTLSILKNHYARRLSKTTSRDPISEMDRGRKLAASVIYEMIHHRVKQILIGCEGRSV</sequence>
<comment type="caution">
    <text evidence="1">The sequence shown here is derived from an EMBL/GenBank/DDBJ whole genome shotgun (WGS) entry which is preliminary data.</text>
</comment>
<gene>
    <name evidence="1" type="ORF">CC78DRAFT_246208</name>
</gene>
<reference evidence="2" key="1">
    <citation type="journal article" date="2020" name="Stud. Mycol.">
        <title>101 Dothideomycetes genomes: A test case for predicting lifestyles and emergence of pathogens.</title>
        <authorList>
            <person name="Haridas S."/>
            <person name="Albert R."/>
            <person name="Binder M."/>
            <person name="Bloem J."/>
            <person name="LaButti K."/>
            <person name="Salamov A."/>
            <person name="Andreopoulos B."/>
            <person name="Baker S."/>
            <person name="Barry K."/>
            <person name="Bills G."/>
            <person name="Bluhm B."/>
            <person name="Cannon C."/>
            <person name="Castanera R."/>
            <person name="Culley D."/>
            <person name="Daum C."/>
            <person name="Ezra D."/>
            <person name="Gonzalez J."/>
            <person name="Henrissat B."/>
            <person name="Kuo A."/>
            <person name="Liang C."/>
            <person name="Lipzen A."/>
            <person name="Lutzoni F."/>
            <person name="Magnuson J."/>
            <person name="Mondo S."/>
            <person name="Nolan M."/>
            <person name="Ohm R."/>
            <person name="Pangilinan J."/>
            <person name="Park H.-J."/>
            <person name="Ramirez L."/>
            <person name="Alfaro M."/>
            <person name="Sun H."/>
            <person name="Tritt A."/>
            <person name="Yoshinaga Y."/>
            <person name="Zwiers L.-H."/>
            <person name="Turgeon B."/>
            <person name="Goodwin S."/>
            <person name="Spatafora J."/>
            <person name="Crous P."/>
            <person name="Grigoriev I."/>
        </authorList>
    </citation>
    <scope>NUCLEOTIDE SEQUENCE [LARGE SCALE GENOMIC DNA]</scope>
    <source>
        <strain evidence="2">CBS 304.66</strain>
    </source>
</reference>
<proteinExistence type="predicted"/>
<protein>
    <submittedName>
        <fullName evidence="1">Uncharacterized protein</fullName>
    </submittedName>
</protein>